<feature type="non-terminal residue" evidence="3">
    <location>
        <position position="1"/>
    </location>
</feature>
<reference evidence="4" key="2">
    <citation type="submission" date="2023-07" db="EMBL/GenBank/DDBJ databases">
        <title>Genome of Winogradskyella sp. E313.</title>
        <authorList>
            <person name="Zhou Y."/>
        </authorList>
    </citation>
    <scope>NUCLEOTIDE SEQUENCE [LARGE SCALE GENOMIC DNA]</scope>
    <source>
        <strain evidence="4">E313</strain>
    </source>
</reference>
<dbReference type="RefSeq" id="WP_227477311.1">
    <property type="nucleotide sequence ID" value="NZ_JAFMPT010000011.1"/>
</dbReference>
<reference evidence="4" key="1">
    <citation type="submission" date="2021-03" db="EMBL/GenBank/DDBJ databases">
        <title>Genome of Cognatishimia sp. F0-27.</title>
        <authorList>
            <person name="Ping X."/>
        </authorList>
    </citation>
    <scope>NUCLEOTIDE SEQUENCE [LARGE SCALE GENOMIC DNA]</scope>
    <source>
        <strain evidence="4">E313</strain>
    </source>
</reference>
<feature type="domain" description="Secretion system C-terminal sorting" evidence="2">
    <location>
        <begin position="124"/>
        <end position="199"/>
    </location>
</feature>
<dbReference type="NCBIfam" id="TIGR04183">
    <property type="entry name" value="Por_Secre_tail"/>
    <property type="match status" value="1"/>
</dbReference>
<evidence type="ECO:0000313" key="3">
    <source>
        <dbReference type="EMBL" id="MCC1484848.1"/>
    </source>
</evidence>
<evidence type="ECO:0000259" key="2">
    <source>
        <dbReference type="Pfam" id="PF18962"/>
    </source>
</evidence>
<gene>
    <name evidence="3" type="ORF">J1C55_09625</name>
</gene>
<evidence type="ECO:0000256" key="1">
    <source>
        <dbReference type="ARBA" id="ARBA00022729"/>
    </source>
</evidence>
<dbReference type="Proteomes" id="UP000778797">
    <property type="component" value="Unassembled WGS sequence"/>
</dbReference>
<dbReference type="InterPro" id="IPR026444">
    <property type="entry name" value="Secre_tail"/>
</dbReference>
<dbReference type="SUPFAM" id="SSF117143">
    <property type="entry name" value="Flagellar hook protein flgE"/>
    <property type="match status" value="1"/>
</dbReference>
<dbReference type="Pfam" id="PF18962">
    <property type="entry name" value="Por_Secre_tail"/>
    <property type="match status" value="1"/>
</dbReference>
<keyword evidence="4" id="KW-1185">Reference proteome</keyword>
<keyword evidence="1" id="KW-0732">Signal</keyword>
<protein>
    <submittedName>
        <fullName evidence="3">T9SS type A sorting domain-containing protein</fullName>
    </submittedName>
</protein>
<accession>A0ABS8ENT3</accession>
<dbReference type="InterPro" id="IPR037925">
    <property type="entry name" value="FlgE/F/G-like"/>
</dbReference>
<comment type="caution">
    <text evidence="3">The sequence shown here is derived from an EMBL/GenBank/DDBJ whole genome shotgun (WGS) entry which is preliminary data.</text>
</comment>
<sequence length="203" mass="22035">ANQITRTWTATDAANRTASSVQVITLQDTTDPTPVCQSIIINLNGSNSIDITASDIDGGSFDNCGTVTLSVSQTTFTIADLGNDVIVTLTVMDESGNTATCNTTVTVEDTTLSTDDKELDLFNISPNPFKDAITIKLPRKYSGDEFNITIYDLNGRKVYNKVSIGNNGSINLNGLNNLEQALYLIRILNINNGDIFNKRLIKF</sequence>
<organism evidence="3 4">
    <name type="scientific">Winogradskyella immobilis</name>
    <dbReference type="NCBI Taxonomy" id="2816852"/>
    <lineage>
        <taxon>Bacteria</taxon>
        <taxon>Pseudomonadati</taxon>
        <taxon>Bacteroidota</taxon>
        <taxon>Flavobacteriia</taxon>
        <taxon>Flavobacteriales</taxon>
        <taxon>Flavobacteriaceae</taxon>
        <taxon>Winogradskyella</taxon>
    </lineage>
</organism>
<dbReference type="EMBL" id="JAFMPT010000011">
    <property type="protein sequence ID" value="MCC1484848.1"/>
    <property type="molecule type" value="Genomic_DNA"/>
</dbReference>
<proteinExistence type="predicted"/>
<evidence type="ECO:0000313" key="4">
    <source>
        <dbReference type="Proteomes" id="UP000778797"/>
    </source>
</evidence>
<name>A0ABS8ENT3_9FLAO</name>